<proteinExistence type="predicted"/>
<keyword evidence="1" id="KW-1133">Transmembrane helix</keyword>
<gene>
    <name evidence="2" type="ORF">ACFQNJ_00900</name>
</gene>
<accession>A0ABW2R3S0</accession>
<dbReference type="Proteomes" id="UP001596495">
    <property type="component" value="Unassembled WGS sequence"/>
</dbReference>
<comment type="caution">
    <text evidence="2">The sequence shown here is derived from an EMBL/GenBank/DDBJ whole genome shotgun (WGS) entry which is preliminary data.</text>
</comment>
<feature type="transmembrane region" description="Helical" evidence="1">
    <location>
        <begin position="23"/>
        <end position="45"/>
    </location>
</feature>
<keyword evidence="3" id="KW-1185">Reference proteome</keyword>
<keyword evidence="1" id="KW-0812">Transmembrane</keyword>
<keyword evidence="1" id="KW-0472">Membrane</keyword>
<sequence>MSSDSAPSSRHPVPTAWWRVPHMWLVVGGPLLVVVAGIATVILAVRNPDPVLDKVVYERDLAAAKDLEGKAREEALIRMQPAHQARNHAASPVVPAGK</sequence>
<protein>
    <submittedName>
        <fullName evidence="2">FixH family protein</fullName>
    </submittedName>
</protein>
<dbReference type="EMBL" id="JBHTBX010000001">
    <property type="protein sequence ID" value="MFC7433066.1"/>
    <property type="molecule type" value="Genomic_DNA"/>
</dbReference>
<reference evidence="3" key="1">
    <citation type="journal article" date="2019" name="Int. J. Syst. Evol. Microbiol.">
        <title>The Global Catalogue of Microorganisms (GCM) 10K type strain sequencing project: providing services to taxonomists for standard genome sequencing and annotation.</title>
        <authorList>
            <consortium name="The Broad Institute Genomics Platform"/>
            <consortium name="The Broad Institute Genome Sequencing Center for Infectious Disease"/>
            <person name="Wu L."/>
            <person name="Ma J."/>
        </authorList>
    </citation>
    <scope>NUCLEOTIDE SEQUENCE [LARGE SCALE GENOMIC DNA]</scope>
    <source>
        <strain evidence="3">CCUG 54518</strain>
    </source>
</reference>
<dbReference type="RefSeq" id="WP_374639224.1">
    <property type="nucleotide sequence ID" value="NZ_JBHTBX010000001.1"/>
</dbReference>
<evidence type="ECO:0000256" key="1">
    <source>
        <dbReference type="SAM" id="Phobius"/>
    </source>
</evidence>
<organism evidence="2 3">
    <name type="scientific">Hydrogenophaga bisanensis</name>
    <dbReference type="NCBI Taxonomy" id="439611"/>
    <lineage>
        <taxon>Bacteria</taxon>
        <taxon>Pseudomonadati</taxon>
        <taxon>Pseudomonadota</taxon>
        <taxon>Betaproteobacteria</taxon>
        <taxon>Burkholderiales</taxon>
        <taxon>Comamonadaceae</taxon>
        <taxon>Hydrogenophaga</taxon>
    </lineage>
</organism>
<evidence type="ECO:0000313" key="3">
    <source>
        <dbReference type="Proteomes" id="UP001596495"/>
    </source>
</evidence>
<name>A0ABW2R3S0_9BURK</name>
<evidence type="ECO:0000313" key="2">
    <source>
        <dbReference type="EMBL" id="MFC7433066.1"/>
    </source>
</evidence>